<evidence type="ECO:0000259" key="5">
    <source>
        <dbReference type="PROSITE" id="PS51154"/>
    </source>
</evidence>
<dbReference type="Proteomes" id="UP000694240">
    <property type="component" value="Chromosome 11"/>
</dbReference>
<dbReference type="GO" id="GO:0000012">
    <property type="term" value="P:single strand break repair"/>
    <property type="evidence" value="ECO:0007669"/>
    <property type="project" value="TreeGrafter"/>
</dbReference>
<comment type="caution">
    <text evidence="2">Lacks conserved residue(s) required for the propagation of feature annotation.</text>
</comment>
<dbReference type="PANTHER" id="PTHR12486:SF4">
    <property type="entry name" value="APRATAXIN"/>
    <property type="match status" value="1"/>
</dbReference>
<dbReference type="PROSITE" id="PS51084">
    <property type="entry name" value="HIT_2"/>
    <property type="match status" value="1"/>
</dbReference>
<feature type="compositionally biased region" description="Polar residues" evidence="3">
    <location>
        <begin position="446"/>
        <end position="460"/>
    </location>
</feature>
<feature type="domain" description="HIT" evidence="4">
    <location>
        <begin position="481"/>
        <end position="590"/>
    </location>
</feature>
<dbReference type="InterPro" id="IPR011146">
    <property type="entry name" value="HIT-like"/>
</dbReference>
<dbReference type="SMART" id="SM00506">
    <property type="entry name" value="A1pp"/>
    <property type="match status" value="1"/>
</dbReference>
<dbReference type="Pfam" id="PF01661">
    <property type="entry name" value="Macro"/>
    <property type="match status" value="1"/>
</dbReference>
<dbReference type="AlphaFoldDB" id="A0A8T1YSN4"/>
<evidence type="ECO:0000256" key="2">
    <source>
        <dbReference type="PROSITE-ProRule" id="PRU00464"/>
    </source>
</evidence>
<dbReference type="GO" id="GO:0030983">
    <property type="term" value="F:mismatched DNA binding"/>
    <property type="evidence" value="ECO:0007669"/>
    <property type="project" value="TreeGrafter"/>
</dbReference>
<comment type="caution">
    <text evidence="6">The sequence shown here is derived from an EMBL/GenBank/DDBJ whole genome shotgun (WGS) entry which is preliminary data.</text>
</comment>
<dbReference type="Pfam" id="PF13671">
    <property type="entry name" value="AAA_33"/>
    <property type="match status" value="1"/>
</dbReference>
<protein>
    <submittedName>
        <fullName evidence="6">Aprataxin C2HE/C2H2/C2HC zinc finger</fullName>
    </submittedName>
</protein>
<keyword evidence="1" id="KW-0862">Zinc</keyword>
<accession>A0A8T1YSN4</accession>
<dbReference type="GO" id="GO:1990165">
    <property type="term" value="F:single-strand break-containing DNA binding"/>
    <property type="evidence" value="ECO:0007669"/>
    <property type="project" value="TreeGrafter"/>
</dbReference>
<gene>
    <name evidence="6" type="ORF">ISN45_Aa06g000760</name>
</gene>
<dbReference type="GO" id="GO:0033699">
    <property type="term" value="F:DNA 5'-adenosine monophosphate hydrolase activity"/>
    <property type="evidence" value="ECO:0007669"/>
    <property type="project" value="TreeGrafter"/>
</dbReference>
<sequence length="673" mass="74248">MEVKIEESVEAEKAKKIVVLLIGPPGSGKSTFCDTVMRSSHRPWSRICQDIINNGKAGTKAQCLKMATDSLREGKSVFIDRCNLDREQRSEFIKLGVPGVEVHAVVLELPAQVCISRSVKRTGHEGNLQGGRAAAVVNKMLQSKELPKVNEGFSRIMFCYNDADVENAGNTYNKLGPMDTLPSGCFGEKKSDTKSQPGIMKFFKKVNALPGSSSNEATNATRNYNEKTENVRVSPAKLGSADIVPTLAFPSISTADFQFDLEKASDIIVEKAEEFLPKLGTARLVLVDLSHGSKILSLVKAKAAQKNIDSARFFTFVGDITKVRSEGGLHCNVIANATNWRLKPGGGGVNAAIFKAAGPDLEAATRVRANTLLPGKAVVVPLPSTCPLHNAEGITHVIHVLGPNMNPNRPDNLNNDYTKGCKTLRGAYTSLFEGFLSVVQDQSKLPKRSNQTALSDSGSLEDTRDSGKKMSKGWSTWALALHSIAMHPERHENVVLEFSDNIVVINDQYPKARKHVLVLARQESLDGLEDVRKENLQLLQEMHNVGLKWVDRFQNEDASLIFRLGYHSVPSMRQLHLHVISQDFDSDSLKNKKHWNSFTSSFFRDSVDVLEEVKSQGKANVASEDLLKGELRCNRCRSAHPNIPKLKSHVRSCRSQFPDHLLQNNRLVARPET</sequence>
<dbReference type="GO" id="GO:0003725">
    <property type="term" value="F:double-stranded RNA binding"/>
    <property type="evidence" value="ECO:0007669"/>
    <property type="project" value="TreeGrafter"/>
</dbReference>
<feature type="region of interest" description="Disordered" evidence="3">
    <location>
        <begin position="446"/>
        <end position="468"/>
    </location>
</feature>
<dbReference type="GO" id="GO:0005634">
    <property type="term" value="C:nucleus"/>
    <property type="evidence" value="ECO:0007669"/>
    <property type="project" value="TreeGrafter"/>
</dbReference>
<dbReference type="PANTHER" id="PTHR12486">
    <property type="entry name" value="APRATAXIN-RELATED"/>
    <property type="match status" value="1"/>
</dbReference>
<dbReference type="PROSITE" id="PS51154">
    <property type="entry name" value="MACRO"/>
    <property type="match status" value="1"/>
</dbReference>
<dbReference type="InterPro" id="IPR002589">
    <property type="entry name" value="Macro_dom"/>
</dbReference>
<dbReference type="InterPro" id="IPR032566">
    <property type="entry name" value="Znf-C2HE"/>
</dbReference>
<proteinExistence type="predicted"/>
<keyword evidence="1" id="KW-0479">Metal-binding</keyword>
<dbReference type="FunFam" id="3.30.428.10:FF:000004">
    <property type="entry name" value="aprataxin isoform X2"/>
    <property type="match status" value="1"/>
</dbReference>
<dbReference type="EMBL" id="JAEFBK010000011">
    <property type="protein sequence ID" value="KAG7549146.1"/>
    <property type="molecule type" value="Genomic_DNA"/>
</dbReference>
<reference evidence="6 7" key="1">
    <citation type="submission" date="2020-12" db="EMBL/GenBank/DDBJ databases">
        <title>Concerted genomic and epigenomic changes stabilize Arabidopsis allopolyploids.</title>
        <authorList>
            <person name="Chen Z."/>
        </authorList>
    </citation>
    <scope>NUCLEOTIDE SEQUENCE [LARGE SCALE GENOMIC DNA]</scope>
    <source>
        <strain evidence="6">Allo738</strain>
        <tissue evidence="6">Leaf</tissue>
    </source>
</reference>
<evidence type="ECO:0000313" key="7">
    <source>
        <dbReference type="Proteomes" id="UP000694240"/>
    </source>
</evidence>
<keyword evidence="7" id="KW-1185">Reference proteome</keyword>
<feature type="domain" description="Macro" evidence="5">
    <location>
        <begin position="300"/>
        <end position="536"/>
    </location>
</feature>
<keyword evidence="1" id="KW-0863">Zinc-finger</keyword>
<evidence type="ECO:0000313" key="6">
    <source>
        <dbReference type="EMBL" id="KAG7549146.1"/>
    </source>
</evidence>
<dbReference type="PROSITE" id="PS00892">
    <property type="entry name" value="HIT_1"/>
    <property type="match status" value="1"/>
</dbReference>
<dbReference type="FunFam" id="3.40.50.300:FF:002337">
    <property type="entry name" value="Transcription factor bHLH140"/>
    <property type="match status" value="1"/>
</dbReference>
<dbReference type="InterPro" id="IPR019808">
    <property type="entry name" value="Histidine_triad_CS"/>
</dbReference>
<name>A0A8T1YSN4_9BRAS</name>
<evidence type="ECO:0000259" key="4">
    <source>
        <dbReference type="PROSITE" id="PS51084"/>
    </source>
</evidence>
<evidence type="ECO:0000256" key="3">
    <source>
        <dbReference type="SAM" id="MobiDB-lite"/>
    </source>
</evidence>
<dbReference type="GO" id="GO:0003697">
    <property type="term" value="F:single-stranded DNA binding"/>
    <property type="evidence" value="ECO:0007669"/>
    <property type="project" value="TreeGrafter"/>
</dbReference>
<organism evidence="6 7">
    <name type="scientific">Arabidopsis thaliana x Arabidopsis arenosa</name>
    <dbReference type="NCBI Taxonomy" id="1240361"/>
    <lineage>
        <taxon>Eukaryota</taxon>
        <taxon>Viridiplantae</taxon>
        <taxon>Streptophyta</taxon>
        <taxon>Embryophyta</taxon>
        <taxon>Tracheophyta</taxon>
        <taxon>Spermatophyta</taxon>
        <taxon>Magnoliopsida</taxon>
        <taxon>eudicotyledons</taxon>
        <taxon>Gunneridae</taxon>
        <taxon>Pentapetalae</taxon>
        <taxon>rosids</taxon>
        <taxon>malvids</taxon>
        <taxon>Brassicales</taxon>
        <taxon>Brassicaceae</taxon>
        <taxon>Camelineae</taxon>
        <taxon>Arabidopsis</taxon>
    </lineage>
</organism>
<dbReference type="Pfam" id="PF16278">
    <property type="entry name" value="zf-C2HE"/>
    <property type="match status" value="1"/>
</dbReference>
<dbReference type="Pfam" id="PF11969">
    <property type="entry name" value="DcpS_C"/>
    <property type="match status" value="1"/>
</dbReference>
<dbReference type="GO" id="GO:0008270">
    <property type="term" value="F:zinc ion binding"/>
    <property type="evidence" value="ECO:0007669"/>
    <property type="project" value="UniProtKB-KW"/>
</dbReference>
<evidence type="ECO:0000256" key="1">
    <source>
        <dbReference type="ARBA" id="ARBA00022771"/>
    </source>
</evidence>
<dbReference type="FunFam" id="3.40.220.10:FF:000020">
    <property type="entry name" value="Transcription factor bHLH140"/>
    <property type="match status" value="1"/>
</dbReference>